<dbReference type="GO" id="GO:0005773">
    <property type="term" value="C:vacuole"/>
    <property type="evidence" value="ECO:0007669"/>
    <property type="project" value="UniProtKB-SubCell"/>
</dbReference>
<evidence type="ECO:0000256" key="4">
    <source>
        <dbReference type="ARBA" id="ARBA00023180"/>
    </source>
</evidence>
<organism evidence="6 7">
    <name type="scientific">Cinchona calisaya</name>
    <dbReference type="NCBI Taxonomy" id="153742"/>
    <lineage>
        <taxon>Eukaryota</taxon>
        <taxon>Viridiplantae</taxon>
        <taxon>Streptophyta</taxon>
        <taxon>Embryophyta</taxon>
        <taxon>Tracheophyta</taxon>
        <taxon>Spermatophyta</taxon>
        <taxon>Magnoliopsida</taxon>
        <taxon>eudicotyledons</taxon>
        <taxon>Gunneridae</taxon>
        <taxon>Pentapetalae</taxon>
        <taxon>asterids</taxon>
        <taxon>lamiids</taxon>
        <taxon>Gentianales</taxon>
        <taxon>Rubiaceae</taxon>
        <taxon>Cinchonoideae</taxon>
        <taxon>Cinchoneae</taxon>
        <taxon>Cinchona</taxon>
    </lineage>
</organism>
<dbReference type="InterPro" id="IPR018119">
    <property type="entry name" value="Strictosidine_synth_cons-reg"/>
</dbReference>
<comment type="similarity">
    <text evidence="2">Belongs to the strictosidine synthase family.</text>
</comment>
<comment type="caution">
    <text evidence="6">The sequence shown here is derived from an EMBL/GenBank/DDBJ whole genome shotgun (WGS) entry which is preliminary data.</text>
</comment>
<dbReference type="PANTHER" id="PTHR10426">
    <property type="entry name" value="STRICTOSIDINE SYNTHASE-RELATED"/>
    <property type="match status" value="1"/>
</dbReference>
<evidence type="ECO:0000256" key="1">
    <source>
        <dbReference type="ARBA" id="ARBA00004116"/>
    </source>
</evidence>
<dbReference type="Proteomes" id="UP001630127">
    <property type="component" value="Unassembled WGS sequence"/>
</dbReference>
<evidence type="ECO:0000259" key="5">
    <source>
        <dbReference type="Pfam" id="PF03088"/>
    </source>
</evidence>
<dbReference type="PANTHER" id="PTHR10426:SF136">
    <property type="entry name" value="PROTEIN STRICTOSIDINE SYNTHASE-LIKE 9-LIKE"/>
    <property type="match status" value="1"/>
</dbReference>
<dbReference type="EMBL" id="JBJUIK010000011">
    <property type="protein sequence ID" value="KAL3512341.1"/>
    <property type="molecule type" value="Genomic_DNA"/>
</dbReference>
<dbReference type="Pfam" id="PF20067">
    <property type="entry name" value="SSL_N"/>
    <property type="match status" value="1"/>
</dbReference>
<keyword evidence="4" id="KW-0325">Glycoprotein</keyword>
<comment type="subcellular location">
    <subcellularLocation>
        <location evidence="1">Vacuole</location>
    </subcellularLocation>
</comment>
<name>A0ABD2YZ94_9GENT</name>
<keyword evidence="3" id="KW-0926">Vacuole</keyword>
<accession>A0ABD2YZ94</accession>
<gene>
    <name evidence="6" type="ORF">ACH5RR_025058</name>
</gene>
<dbReference type="AlphaFoldDB" id="A0ABD2YZ94"/>
<keyword evidence="7" id="KW-1185">Reference proteome</keyword>
<dbReference type="InterPro" id="IPR011042">
    <property type="entry name" value="6-blade_b-propeller_TolB-like"/>
</dbReference>
<sequence length="327" mass="35274">MAGWGWVARIEAWEMQFVNCAIFPSFTKLTLPPNVKGPEALSFDPRGGGPYASVADGRILKYLGLNIGFNDYATTSSLRTKQQCDGANASAASTCGRPLGNTFNFLTGELYVVDIKFGFLVVPSGGGLATQLATGFNGIPFDLPNALDIDQLNQVVYFTDSGAIFLTQNMTQIVQSGDTSGKLFKYDIKTKQITLLLSGLGGPTGVAVSQDSAYLVISEYIFSRIRKFWLRGPLAGSSEILINLQGSPDNIKRTILGDFWVAVAVMQQQPIQTSSAIGLRFNGFGNVVASVNFTSQFNGNPISEVQENFGRLYFGSLTENFVGVYGI</sequence>
<reference evidence="6 7" key="1">
    <citation type="submission" date="2024-11" db="EMBL/GenBank/DDBJ databases">
        <title>A near-complete genome assembly of Cinchona calisaya.</title>
        <authorList>
            <person name="Lian D.C."/>
            <person name="Zhao X.W."/>
            <person name="Wei L."/>
        </authorList>
    </citation>
    <scope>NUCLEOTIDE SEQUENCE [LARGE SCALE GENOMIC DNA]</scope>
    <source>
        <tissue evidence="6">Nenye</tissue>
    </source>
</reference>
<protein>
    <recommendedName>
        <fullName evidence="5">Strictosidine synthase conserved region domain-containing protein</fullName>
    </recommendedName>
</protein>
<evidence type="ECO:0000313" key="7">
    <source>
        <dbReference type="Proteomes" id="UP001630127"/>
    </source>
</evidence>
<evidence type="ECO:0000313" key="6">
    <source>
        <dbReference type="EMBL" id="KAL3512341.1"/>
    </source>
</evidence>
<proteinExistence type="inferred from homology"/>
<dbReference type="SUPFAM" id="SSF63829">
    <property type="entry name" value="Calcium-dependent phosphotriesterase"/>
    <property type="match status" value="1"/>
</dbReference>
<dbReference type="Pfam" id="PF03088">
    <property type="entry name" value="Str_synth"/>
    <property type="match status" value="1"/>
</dbReference>
<feature type="domain" description="Strictosidine synthase conserved region" evidence="5">
    <location>
        <begin position="145"/>
        <end position="232"/>
    </location>
</feature>
<evidence type="ECO:0000256" key="3">
    <source>
        <dbReference type="ARBA" id="ARBA00022554"/>
    </source>
</evidence>
<dbReference type="Gene3D" id="2.120.10.30">
    <property type="entry name" value="TolB, C-terminal domain"/>
    <property type="match status" value="1"/>
</dbReference>
<evidence type="ECO:0000256" key="2">
    <source>
        <dbReference type="ARBA" id="ARBA00009191"/>
    </source>
</evidence>